<dbReference type="PANTHER" id="PTHR43649:SF30">
    <property type="entry name" value="ABC TRANSPORTER SUBSTRATE-BINDING PROTEIN"/>
    <property type="match status" value="1"/>
</dbReference>
<comment type="caution">
    <text evidence="1">The sequence shown here is derived from an EMBL/GenBank/DDBJ whole genome shotgun (WGS) entry which is preliminary data.</text>
</comment>
<organism evidence="1 2">
    <name type="scientific">candidate division KD3-62 bacterium DG_56</name>
    <dbReference type="NCBI Taxonomy" id="1704032"/>
    <lineage>
        <taxon>Bacteria</taxon>
        <taxon>candidate division KD3-62</taxon>
    </lineage>
</organism>
<evidence type="ECO:0008006" key="3">
    <source>
        <dbReference type="Google" id="ProtNLM"/>
    </source>
</evidence>
<dbReference type="EMBL" id="LIZY01000008">
    <property type="protein sequence ID" value="KPJ64760.1"/>
    <property type="molecule type" value="Genomic_DNA"/>
</dbReference>
<dbReference type="SUPFAM" id="SSF53850">
    <property type="entry name" value="Periplasmic binding protein-like II"/>
    <property type="match status" value="1"/>
</dbReference>
<dbReference type="InterPro" id="IPR050490">
    <property type="entry name" value="Bact_solute-bd_prot1"/>
</dbReference>
<dbReference type="CDD" id="cd13585">
    <property type="entry name" value="PBP2_TMBP_like"/>
    <property type="match status" value="1"/>
</dbReference>
<proteinExistence type="predicted"/>
<dbReference type="PANTHER" id="PTHR43649">
    <property type="entry name" value="ARABINOSE-BINDING PROTEIN-RELATED"/>
    <property type="match status" value="1"/>
</dbReference>
<accession>A0A0S7XQP6</accession>
<protein>
    <recommendedName>
        <fullName evidence="3">Sugar ABC transporter substrate-binding protein</fullName>
    </recommendedName>
</protein>
<dbReference type="InterPro" id="IPR006059">
    <property type="entry name" value="SBP"/>
</dbReference>
<dbReference type="AlphaFoldDB" id="A0A0S7XQP6"/>
<dbReference type="PROSITE" id="PS51257">
    <property type="entry name" value="PROKAR_LIPOPROTEIN"/>
    <property type="match status" value="1"/>
</dbReference>
<gene>
    <name evidence="1" type="ORF">AMK68_00650</name>
</gene>
<dbReference type="Gene3D" id="3.40.190.10">
    <property type="entry name" value="Periplasmic binding protein-like II"/>
    <property type="match status" value="1"/>
</dbReference>
<sequence>MSRRTAMQRPEGRGPQVMASAVALAAFALVAGGCGPARQPTNHRTEISLFTWVQPKEAAVNAQLISEFEREYPDIRVRTINDPSQRAMDKLQAKFGAGQPPDVMSIHGAYFVPLAAKGALLDLGPLIESDPDFDLADIYAGLLDLCRYQGRLYSVPRYASVYVLFYNQDLFDAAGVAYPRADWTWDDYLAAAKRLTVHSDDPNRRQYGCIIDFWGSRLYPWIWQNGGDILNEQRTRCLLDSPETMGALQFLVDLRDRHRVAASSESTDRNMALDAFKTGRIGMYMTGAWDIQTLQPIESLQWGVVPLPGRKRRATLLGTENYAIAAASDHPKEAWALLKFLLDPSTQERMATELEKQPSRRSVAEGPYLQGPLGKKHRVFVEALGYGVAPPNIPEWDRIGRAVVQQQMDLIWSGNISVAQGCRTAAAKANQELAAARAARKASAK</sequence>
<reference evidence="1 2" key="1">
    <citation type="journal article" date="2015" name="Microbiome">
        <title>Genomic resolution of linkages in carbon, nitrogen, and sulfur cycling among widespread estuary sediment bacteria.</title>
        <authorList>
            <person name="Baker B.J."/>
            <person name="Lazar C.S."/>
            <person name="Teske A.P."/>
            <person name="Dick G.J."/>
        </authorList>
    </citation>
    <scope>NUCLEOTIDE SEQUENCE [LARGE SCALE GENOMIC DNA]</scope>
    <source>
        <strain evidence="1">DG_56</strain>
    </source>
</reference>
<dbReference type="Proteomes" id="UP000052020">
    <property type="component" value="Unassembled WGS sequence"/>
</dbReference>
<dbReference type="Pfam" id="PF01547">
    <property type="entry name" value="SBP_bac_1"/>
    <property type="match status" value="1"/>
</dbReference>
<evidence type="ECO:0000313" key="2">
    <source>
        <dbReference type="Proteomes" id="UP000052020"/>
    </source>
</evidence>
<name>A0A0S7XQP6_9BACT</name>
<evidence type="ECO:0000313" key="1">
    <source>
        <dbReference type="EMBL" id="KPJ64760.1"/>
    </source>
</evidence>